<comment type="similarity">
    <text evidence="1 9">Belongs to the peptidase S11 family.</text>
</comment>
<comment type="caution">
    <text evidence="11">The sequence shown here is derived from an EMBL/GenBank/DDBJ whole genome shotgun (WGS) entry which is preliminary data.</text>
</comment>
<accession>A0A1F5G2R4</accession>
<evidence type="ECO:0000259" key="10">
    <source>
        <dbReference type="Pfam" id="PF00768"/>
    </source>
</evidence>
<gene>
    <name evidence="11" type="ORF">A2696_00770</name>
</gene>
<feature type="active site" description="Proton acceptor" evidence="7">
    <location>
        <position position="93"/>
    </location>
</feature>
<dbReference type="GO" id="GO:0006508">
    <property type="term" value="P:proteolysis"/>
    <property type="evidence" value="ECO:0007669"/>
    <property type="project" value="InterPro"/>
</dbReference>
<dbReference type="PANTHER" id="PTHR21581:SF6">
    <property type="entry name" value="TRAFFICKING PROTEIN PARTICLE COMPLEX SUBUNIT 12"/>
    <property type="match status" value="1"/>
</dbReference>
<keyword evidence="4" id="KW-0133">Cell shape</keyword>
<dbReference type="GO" id="GO:0071555">
    <property type="term" value="P:cell wall organization"/>
    <property type="evidence" value="ECO:0007669"/>
    <property type="project" value="UniProtKB-KW"/>
</dbReference>
<keyword evidence="6" id="KW-0961">Cell wall biogenesis/degradation</keyword>
<dbReference type="Pfam" id="PF00768">
    <property type="entry name" value="Peptidase_S11"/>
    <property type="match status" value="1"/>
</dbReference>
<keyword evidence="5" id="KW-0573">Peptidoglycan synthesis</keyword>
<evidence type="ECO:0000256" key="4">
    <source>
        <dbReference type="ARBA" id="ARBA00022960"/>
    </source>
</evidence>
<evidence type="ECO:0000256" key="3">
    <source>
        <dbReference type="ARBA" id="ARBA00022801"/>
    </source>
</evidence>
<dbReference type="GO" id="GO:0008360">
    <property type="term" value="P:regulation of cell shape"/>
    <property type="evidence" value="ECO:0007669"/>
    <property type="project" value="UniProtKB-KW"/>
</dbReference>
<feature type="active site" evidence="7">
    <location>
        <position position="143"/>
    </location>
</feature>
<dbReference type="InterPro" id="IPR018044">
    <property type="entry name" value="Peptidase_S11"/>
</dbReference>
<evidence type="ECO:0000256" key="8">
    <source>
        <dbReference type="PIRSR" id="PIRSR618044-2"/>
    </source>
</evidence>
<sequence length="307" mass="33847">MIARYIVILLIIVLSVSAFLLPKLPAQIPIYKKYLKKTGVANHHLEKYPVPATTYKDAPEITATSALVIDFRNDISLFEKNPNLKHFPASTTKLMTALTTLENCSPQTVVTVDQIEKEGTQMGLDVGDRITVEHLLDGLLIASGNDAAYALANSCSDSYQHFMQSMNQKAKDLGMTNTHIVNPAGFDDNFQYSTAWDLTKLAKVAVANPLIAQIVATKSTVVTDFGGNKTYYLENVNKLLGIDGVEGIKTGQTEGSLENLITKTTRNGNSIIVVILGSRDRFGETEQLIDWVFNNYQWVNTTEPTSR</sequence>
<evidence type="ECO:0000313" key="11">
    <source>
        <dbReference type="EMBL" id="OGD86138.1"/>
    </source>
</evidence>
<proteinExistence type="inferred from homology"/>
<dbReference type="PRINTS" id="PR00725">
    <property type="entry name" value="DADACBPTASE1"/>
</dbReference>
<evidence type="ECO:0000256" key="7">
    <source>
        <dbReference type="PIRSR" id="PIRSR618044-1"/>
    </source>
</evidence>
<reference evidence="11 12" key="1">
    <citation type="journal article" date="2016" name="Nat. Commun.">
        <title>Thousands of microbial genomes shed light on interconnected biogeochemical processes in an aquifer system.</title>
        <authorList>
            <person name="Anantharaman K."/>
            <person name="Brown C.T."/>
            <person name="Hug L.A."/>
            <person name="Sharon I."/>
            <person name="Castelle C.J."/>
            <person name="Probst A.J."/>
            <person name="Thomas B.C."/>
            <person name="Singh A."/>
            <person name="Wilkins M.J."/>
            <person name="Karaoz U."/>
            <person name="Brodie E.L."/>
            <person name="Williams K.H."/>
            <person name="Hubbard S.S."/>
            <person name="Banfield J.F."/>
        </authorList>
    </citation>
    <scope>NUCLEOTIDE SEQUENCE [LARGE SCALE GENOMIC DNA]</scope>
</reference>
<evidence type="ECO:0000313" key="12">
    <source>
        <dbReference type="Proteomes" id="UP000177069"/>
    </source>
</evidence>
<dbReference type="SUPFAM" id="SSF56601">
    <property type="entry name" value="beta-lactamase/transpeptidase-like"/>
    <property type="match status" value="1"/>
</dbReference>
<dbReference type="AlphaFoldDB" id="A0A1F5G2R4"/>
<evidence type="ECO:0000256" key="2">
    <source>
        <dbReference type="ARBA" id="ARBA00022729"/>
    </source>
</evidence>
<dbReference type="PANTHER" id="PTHR21581">
    <property type="entry name" value="D-ALANYL-D-ALANINE CARBOXYPEPTIDASE"/>
    <property type="match status" value="1"/>
</dbReference>
<feature type="binding site" evidence="8">
    <location>
        <position position="249"/>
    </location>
    <ligand>
        <name>substrate</name>
    </ligand>
</feature>
<dbReference type="GO" id="GO:0009002">
    <property type="term" value="F:serine-type D-Ala-D-Ala carboxypeptidase activity"/>
    <property type="evidence" value="ECO:0007669"/>
    <property type="project" value="InterPro"/>
</dbReference>
<keyword evidence="2" id="KW-0732">Signal</keyword>
<dbReference type="Gene3D" id="3.40.710.10">
    <property type="entry name" value="DD-peptidase/beta-lactamase superfamily"/>
    <property type="match status" value="1"/>
</dbReference>
<dbReference type="GO" id="GO:0009252">
    <property type="term" value="P:peptidoglycan biosynthetic process"/>
    <property type="evidence" value="ECO:0007669"/>
    <property type="project" value="UniProtKB-KW"/>
</dbReference>
<dbReference type="InterPro" id="IPR001967">
    <property type="entry name" value="Peptidase_S11_N"/>
</dbReference>
<feature type="active site" description="Acyl-ester intermediate" evidence="7">
    <location>
        <position position="90"/>
    </location>
</feature>
<evidence type="ECO:0000256" key="5">
    <source>
        <dbReference type="ARBA" id="ARBA00022984"/>
    </source>
</evidence>
<protein>
    <recommendedName>
        <fullName evidence="10">Peptidase S11 D-alanyl-D-alanine carboxypeptidase A N-terminal domain-containing protein</fullName>
    </recommendedName>
</protein>
<evidence type="ECO:0000256" key="9">
    <source>
        <dbReference type="RuleBase" id="RU004016"/>
    </source>
</evidence>
<name>A0A1F5G2R4_9BACT</name>
<evidence type="ECO:0000256" key="6">
    <source>
        <dbReference type="ARBA" id="ARBA00023316"/>
    </source>
</evidence>
<dbReference type="InterPro" id="IPR012338">
    <property type="entry name" value="Beta-lactam/transpept-like"/>
</dbReference>
<dbReference type="EMBL" id="MFBA01000002">
    <property type="protein sequence ID" value="OGD86138.1"/>
    <property type="molecule type" value="Genomic_DNA"/>
</dbReference>
<feature type="domain" description="Peptidase S11 D-alanyl-D-alanine carboxypeptidase A N-terminal" evidence="10">
    <location>
        <begin position="55"/>
        <end position="278"/>
    </location>
</feature>
<keyword evidence="3" id="KW-0378">Hydrolase</keyword>
<dbReference type="Proteomes" id="UP000177069">
    <property type="component" value="Unassembled WGS sequence"/>
</dbReference>
<evidence type="ECO:0000256" key="1">
    <source>
        <dbReference type="ARBA" id="ARBA00007164"/>
    </source>
</evidence>
<organism evidence="11 12">
    <name type="scientific">Candidatus Curtissbacteria bacterium RIFCSPHIGHO2_01_FULL_41_13</name>
    <dbReference type="NCBI Taxonomy" id="1797745"/>
    <lineage>
        <taxon>Bacteria</taxon>
        <taxon>Candidatus Curtissiibacteriota</taxon>
    </lineage>
</organism>